<dbReference type="EMBL" id="MU006704">
    <property type="protein sequence ID" value="KAF2631776.1"/>
    <property type="molecule type" value="Genomic_DNA"/>
</dbReference>
<reference evidence="1" key="1">
    <citation type="journal article" date="2020" name="Stud. Mycol.">
        <title>101 Dothideomycetes genomes: a test case for predicting lifestyles and emergence of pathogens.</title>
        <authorList>
            <person name="Haridas S."/>
            <person name="Albert R."/>
            <person name="Binder M."/>
            <person name="Bloem J."/>
            <person name="Labutti K."/>
            <person name="Salamov A."/>
            <person name="Andreopoulos B."/>
            <person name="Baker S."/>
            <person name="Barry K."/>
            <person name="Bills G."/>
            <person name="Bluhm B."/>
            <person name="Cannon C."/>
            <person name="Castanera R."/>
            <person name="Culley D."/>
            <person name="Daum C."/>
            <person name="Ezra D."/>
            <person name="Gonzalez J."/>
            <person name="Henrissat B."/>
            <person name="Kuo A."/>
            <person name="Liang C."/>
            <person name="Lipzen A."/>
            <person name="Lutzoni F."/>
            <person name="Magnuson J."/>
            <person name="Mondo S."/>
            <person name="Nolan M."/>
            <person name="Ohm R."/>
            <person name="Pangilinan J."/>
            <person name="Park H.-J."/>
            <person name="Ramirez L."/>
            <person name="Alfaro M."/>
            <person name="Sun H."/>
            <person name="Tritt A."/>
            <person name="Yoshinaga Y."/>
            <person name="Zwiers L.-H."/>
            <person name="Turgeon B."/>
            <person name="Goodwin S."/>
            <person name="Spatafora J."/>
            <person name="Crous P."/>
            <person name="Grigoriev I."/>
        </authorList>
    </citation>
    <scope>NUCLEOTIDE SEQUENCE</scope>
    <source>
        <strain evidence="1">CBS 525.71</strain>
    </source>
</reference>
<proteinExistence type="predicted"/>
<protein>
    <submittedName>
        <fullName evidence="1">MFS general substrate transporter</fullName>
    </submittedName>
</protein>
<evidence type="ECO:0000313" key="2">
    <source>
        <dbReference type="Proteomes" id="UP000799754"/>
    </source>
</evidence>
<gene>
    <name evidence="1" type="ORF">BU25DRAFT_196631</name>
</gene>
<name>A0ACB6SBU2_9PLEO</name>
<evidence type="ECO:0000313" key="1">
    <source>
        <dbReference type="EMBL" id="KAF2631776.1"/>
    </source>
</evidence>
<sequence>MHGRHFSVYSAVLTMFINGWNFLVQVYYIPLFYQLVYGYSAVESGALFLPINLTQSKCSLAAFFSDTNCLAAFFSTLSGLVAHKTGRYKECLLVGWAVRAVGLGLISTLDSPSLGKQVEYGLLAGLGLGNTLQPSLIAVQAGVERKHMAVVTSFRNFIRNLGGTLGLAISETIINNAIRATLTPYGLLRPEIQLLLDSPARYQESTDDQRIKMLRLALSSTYQKGFRIVFIVGAVLDALAFVAAWFLMPQAELARPVDEKLKEEGK</sequence>
<comment type="caution">
    <text evidence="1">The sequence shown here is derived from an EMBL/GenBank/DDBJ whole genome shotgun (WGS) entry which is preliminary data.</text>
</comment>
<keyword evidence="2" id="KW-1185">Reference proteome</keyword>
<accession>A0ACB6SBU2</accession>
<organism evidence="1 2">
    <name type="scientific">Macroventuria anomochaeta</name>
    <dbReference type="NCBI Taxonomy" id="301207"/>
    <lineage>
        <taxon>Eukaryota</taxon>
        <taxon>Fungi</taxon>
        <taxon>Dikarya</taxon>
        <taxon>Ascomycota</taxon>
        <taxon>Pezizomycotina</taxon>
        <taxon>Dothideomycetes</taxon>
        <taxon>Pleosporomycetidae</taxon>
        <taxon>Pleosporales</taxon>
        <taxon>Pleosporineae</taxon>
        <taxon>Didymellaceae</taxon>
        <taxon>Macroventuria</taxon>
    </lineage>
</organism>
<dbReference type="Proteomes" id="UP000799754">
    <property type="component" value="Unassembled WGS sequence"/>
</dbReference>